<feature type="region of interest" description="Leucine repeat II (LRII)" evidence="3">
    <location>
        <begin position="342"/>
        <end position="374"/>
    </location>
</feature>
<evidence type="ECO:0000313" key="5">
    <source>
        <dbReference type="Proteomes" id="UP000594263"/>
    </source>
</evidence>
<organism evidence="4 5">
    <name type="scientific">Kalanchoe fedtschenkoi</name>
    <name type="common">Lavender scallops</name>
    <name type="synonym">South American air plant</name>
    <dbReference type="NCBI Taxonomy" id="63787"/>
    <lineage>
        <taxon>Eukaryota</taxon>
        <taxon>Viridiplantae</taxon>
        <taxon>Streptophyta</taxon>
        <taxon>Embryophyta</taxon>
        <taxon>Tracheophyta</taxon>
        <taxon>Spermatophyta</taxon>
        <taxon>Magnoliopsida</taxon>
        <taxon>eudicotyledons</taxon>
        <taxon>Gunneridae</taxon>
        <taxon>Pentapetalae</taxon>
        <taxon>Saxifragales</taxon>
        <taxon>Crassulaceae</taxon>
        <taxon>Kalanchoe</taxon>
    </lineage>
</organism>
<dbReference type="Gramene" id="Kaladp0011s1026.1.v1.1">
    <property type="protein sequence ID" value="Kaladp0011s1026.1.v1.1.CDS.1"/>
    <property type="gene ID" value="Kaladp0011s1026.v1.1"/>
</dbReference>
<reference evidence="4" key="1">
    <citation type="submission" date="2021-01" db="UniProtKB">
        <authorList>
            <consortium name="EnsemblPlants"/>
        </authorList>
    </citation>
    <scope>IDENTIFICATION</scope>
</reference>
<sequence length="552" mass="60958">MANELAATNSFSEEISYHDDDDQFKALDLCLSALACYPYPFLPIPENSVATSFSTTNNGNAAAGATFLMPEEPGTGRDSKRLKRSFSVSESLGSSDTNGCSSSYYGSASVEMSSRSLVRSSSVTSLPRLHFRDHIWTYTQRYLAAEAVEEAVSSFEAENGISGEDHQGNKDGMRLVQLLIACAEAVACRDKSHASALLSELRAHAVVFGSSFQRVASCFVQGLADRMTLLVQPLGSNGFRSPATMLGLMEGVESDKKAEGLSLVYELCPQIQFGHFVANSSILEAFEGESSVHVVDLGMTLGLPGGHQWRQLIHSLANRATGPPKGRLKVTAIGLHAQKLQAIGGELEVYAHSMNVNMVFSGINKCLENIRPEDFDIVEDEVLVVNSIFQLHCVVKESRGALNSVLRIIHKLQPKTLVLVEQDSNHNGPFFLGRFMEALHYYSAIFDSLDAMLPKYDTRRAKMEQFYFAEQIKNIVSCEGPERVERHERVDQWRRRMSRAGFLPVPIKMISQAKQWMARVKLCDGHTIVEEKGCLILGWKSKPIVAASCWKC</sequence>
<proteinExistence type="inferred from homology"/>
<dbReference type="AlphaFoldDB" id="A0A7N0RIQ6"/>
<dbReference type="EnsemblPlants" id="Kaladp0011s1026.1.v1.1">
    <property type="protein sequence ID" value="Kaladp0011s1026.1.v1.1.CDS.1"/>
    <property type="gene ID" value="Kaladp0011s1026.v1.1"/>
</dbReference>
<feature type="region of interest" description="PFYRE" evidence="3">
    <location>
        <begin position="383"/>
        <end position="474"/>
    </location>
</feature>
<dbReference type="Proteomes" id="UP000594263">
    <property type="component" value="Unplaced"/>
</dbReference>
<evidence type="ECO:0000256" key="3">
    <source>
        <dbReference type="PROSITE-ProRule" id="PRU01191"/>
    </source>
</evidence>
<protein>
    <recommendedName>
        <fullName evidence="6">DELLA protein RGL1</fullName>
    </recommendedName>
</protein>
<name>A0A7N0RIQ6_KALFE</name>
<evidence type="ECO:0000313" key="4">
    <source>
        <dbReference type="EnsemblPlants" id="Kaladp0011s1026.1.v1.1.CDS.1"/>
    </source>
</evidence>
<keyword evidence="5" id="KW-1185">Reference proteome</keyword>
<dbReference type="OMA" id="ACEGYTI"/>
<evidence type="ECO:0008006" key="6">
    <source>
        <dbReference type="Google" id="ProtNLM"/>
    </source>
</evidence>
<comment type="similarity">
    <text evidence="3">Belongs to the GRAS family.</text>
</comment>
<evidence type="ECO:0000256" key="2">
    <source>
        <dbReference type="ARBA" id="ARBA00023163"/>
    </source>
</evidence>
<keyword evidence="1" id="KW-0805">Transcription regulation</keyword>
<feature type="short sequence motif" description="VHIID" evidence="3">
    <location>
        <begin position="292"/>
        <end position="296"/>
    </location>
</feature>
<comment type="caution">
    <text evidence="3">Lacks conserved residue(s) required for the propagation of feature annotation.</text>
</comment>
<feature type="region of interest" description="SAW" evidence="3">
    <location>
        <begin position="477"/>
        <end position="551"/>
    </location>
</feature>
<keyword evidence="2" id="KW-0804">Transcription</keyword>
<evidence type="ECO:0000256" key="1">
    <source>
        <dbReference type="ARBA" id="ARBA00023015"/>
    </source>
</evidence>
<dbReference type="InterPro" id="IPR005202">
    <property type="entry name" value="TF_GRAS"/>
</dbReference>
<dbReference type="PANTHER" id="PTHR31636">
    <property type="entry name" value="OSJNBA0084A10.13 PROTEIN-RELATED"/>
    <property type="match status" value="1"/>
</dbReference>
<dbReference type="PROSITE" id="PS50985">
    <property type="entry name" value="GRAS"/>
    <property type="match status" value="1"/>
</dbReference>
<dbReference type="Pfam" id="PF03514">
    <property type="entry name" value="GRAS"/>
    <property type="match status" value="1"/>
</dbReference>
<accession>A0A7N0RIQ6</accession>